<evidence type="ECO:0000256" key="1">
    <source>
        <dbReference type="SAM" id="MobiDB-lite"/>
    </source>
</evidence>
<feature type="compositionally biased region" description="Basic and acidic residues" evidence="1">
    <location>
        <begin position="1"/>
        <end position="15"/>
    </location>
</feature>
<name>A0AAW2VLY2_SESRA</name>
<accession>A0AAW2VLY2</accession>
<reference evidence="2" key="1">
    <citation type="submission" date="2020-06" db="EMBL/GenBank/DDBJ databases">
        <authorList>
            <person name="Li T."/>
            <person name="Hu X."/>
            <person name="Zhang T."/>
            <person name="Song X."/>
            <person name="Zhang H."/>
            <person name="Dai N."/>
            <person name="Sheng W."/>
            <person name="Hou X."/>
            <person name="Wei L."/>
        </authorList>
    </citation>
    <scope>NUCLEOTIDE SEQUENCE</scope>
    <source>
        <strain evidence="2">G02</strain>
        <tissue evidence="2">Leaf</tissue>
    </source>
</reference>
<proteinExistence type="predicted"/>
<feature type="region of interest" description="Disordered" evidence="1">
    <location>
        <begin position="38"/>
        <end position="65"/>
    </location>
</feature>
<sequence>MRPRTSLDTRPRTLLDSRPGTSPDSDHDIIQTKHSVQKAHTHGSTHPMWHFVNPGVSSHLEPRQP</sequence>
<comment type="caution">
    <text evidence="2">The sequence shown here is derived from an EMBL/GenBank/DDBJ whole genome shotgun (WGS) entry which is preliminary data.</text>
</comment>
<dbReference type="EMBL" id="JACGWJ010000003">
    <property type="protein sequence ID" value="KAL0430594.1"/>
    <property type="molecule type" value="Genomic_DNA"/>
</dbReference>
<dbReference type="AlphaFoldDB" id="A0AAW2VLY2"/>
<protein>
    <submittedName>
        <fullName evidence="2">Uncharacterized protein</fullName>
    </submittedName>
</protein>
<evidence type="ECO:0000313" key="2">
    <source>
        <dbReference type="EMBL" id="KAL0430594.1"/>
    </source>
</evidence>
<feature type="region of interest" description="Disordered" evidence="1">
    <location>
        <begin position="1"/>
        <end position="26"/>
    </location>
</feature>
<organism evidence="2">
    <name type="scientific">Sesamum radiatum</name>
    <name type="common">Black benniseed</name>
    <dbReference type="NCBI Taxonomy" id="300843"/>
    <lineage>
        <taxon>Eukaryota</taxon>
        <taxon>Viridiplantae</taxon>
        <taxon>Streptophyta</taxon>
        <taxon>Embryophyta</taxon>
        <taxon>Tracheophyta</taxon>
        <taxon>Spermatophyta</taxon>
        <taxon>Magnoliopsida</taxon>
        <taxon>eudicotyledons</taxon>
        <taxon>Gunneridae</taxon>
        <taxon>Pentapetalae</taxon>
        <taxon>asterids</taxon>
        <taxon>lamiids</taxon>
        <taxon>Lamiales</taxon>
        <taxon>Pedaliaceae</taxon>
        <taxon>Sesamum</taxon>
    </lineage>
</organism>
<reference evidence="2" key="2">
    <citation type="journal article" date="2024" name="Plant">
        <title>Genomic evolution and insights into agronomic trait innovations of Sesamum species.</title>
        <authorList>
            <person name="Miao H."/>
            <person name="Wang L."/>
            <person name="Qu L."/>
            <person name="Liu H."/>
            <person name="Sun Y."/>
            <person name="Le M."/>
            <person name="Wang Q."/>
            <person name="Wei S."/>
            <person name="Zheng Y."/>
            <person name="Lin W."/>
            <person name="Duan Y."/>
            <person name="Cao H."/>
            <person name="Xiong S."/>
            <person name="Wang X."/>
            <person name="Wei L."/>
            <person name="Li C."/>
            <person name="Ma Q."/>
            <person name="Ju M."/>
            <person name="Zhao R."/>
            <person name="Li G."/>
            <person name="Mu C."/>
            <person name="Tian Q."/>
            <person name="Mei H."/>
            <person name="Zhang T."/>
            <person name="Gao T."/>
            <person name="Zhang H."/>
        </authorList>
    </citation>
    <scope>NUCLEOTIDE SEQUENCE</scope>
    <source>
        <strain evidence="2">G02</strain>
    </source>
</reference>
<gene>
    <name evidence="2" type="ORF">Sradi_0685400</name>
</gene>